<keyword evidence="7" id="KW-0106">Calcium</keyword>
<evidence type="ECO:0000256" key="6">
    <source>
        <dbReference type="ARBA" id="ARBA00022729"/>
    </source>
</evidence>
<dbReference type="HOGENOM" id="CLU_035040_1_0_7"/>
<dbReference type="EMBL" id="CP000483">
    <property type="protein sequence ID" value="ABL01296.1"/>
    <property type="molecule type" value="Genomic_DNA"/>
</dbReference>
<proteinExistence type="inferred from homology"/>
<dbReference type="SUPFAM" id="SSF48695">
    <property type="entry name" value="Multiheme cytochromes"/>
    <property type="match status" value="1"/>
</dbReference>
<evidence type="ECO:0000313" key="12">
    <source>
        <dbReference type="EMBL" id="ABL01296.1"/>
    </source>
</evidence>
<dbReference type="PIRSF" id="PIRSF000243">
    <property type="entry name" value="Cyt_c552"/>
    <property type="match status" value="1"/>
</dbReference>
<evidence type="ECO:0000256" key="5">
    <source>
        <dbReference type="ARBA" id="ARBA00022723"/>
    </source>
</evidence>
<name>A0R7Y5_PELPD</name>
<feature type="region of interest" description="Disordered" evidence="11">
    <location>
        <begin position="1"/>
        <end position="49"/>
    </location>
</feature>
<reference evidence="12 13" key="1">
    <citation type="submission" date="2006-10" db="EMBL/GenBank/DDBJ databases">
        <title>Complete sequence of plasmid pPRO1 of Pelobacter propionicus DSM 2379.</title>
        <authorList>
            <consortium name="US DOE Joint Genome Institute"/>
            <person name="Copeland A."/>
            <person name="Lucas S."/>
            <person name="Lapidus A."/>
            <person name="Barry K."/>
            <person name="Detter J.C."/>
            <person name="Glavina del Rio T."/>
            <person name="Hammon N."/>
            <person name="Israni S."/>
            <person name="Dalin E."/>
            <person name="Tice H."/>
            <person name="Pitluck S."/>
            <person name="Saunders E."/>
            <person name="Brettin T."/>
            <person name="Bruce D."/>
            <person name="Han C."/>
            <person name="Tapia R."/>
            <person name="Schmutz J."/>
            <person name="Larimer F."/>
            <person name="Land M."/>
            <person name="Hauser L."/>
            <person name="Kyrpides N."/>
            <person name="Kim E."/>
            <person name="Lovley D."/>
            <person name="Richardson P."/>
        </authorList>
    </citation>
    <scope>NUCLEOTIDE SEQUENCE [LARGE SCALE GENOMIC DNA]</scope>
    <source>
        <strain evidence="13">DSM 2379 / NBRC 103807 / OttBd1</strain>
        <plasmid evidence="13">Plasmid pPRO1</plasmid>
    </source>
</reference>
<keyword evidence="13" id="KW-1185">Reference proteome</keyword>
<dbReference type="Gene3D" id="1.10.1130.10">
    <property type="entry name" value="Flavocytochrome C3, Chain A"/>
    <property type="match status" value="1"/>
</dbReference>
<dbReference type="eggNOG" id="COG3303">
    <property type="taxonomic scope" value="Bacteria"/>
</dbReference>
<comment type="subcellular location">
    <subcellularLocation>
        <location evidence="1">Cell envelope</location>
    </subcellularLocation>
</comment>
<dbReference type="PANTHER" id="PTHR30633">
    <property type="entry name" value="CYTOCHROME C-552 RESPIRATORY NITRITE REDUCTASE"/>
    <property type="match status" value="1"/>
</dbReference>
<evidence type="ECO:0000256" key="4">
    <source>
        <dbReference type="ARBA" id="ARBA00022617"/>
    </source>
</evidence>
<dbReference type="GO" id="GO:0019645">
    <property type="term" value="P:anaerobic electron transport chain"/>
    <property type="evidence" value="ECO:0007669"/>
    <property type="project" value="TreeGrafter"/>
</dbReference>
<dbReference type="KEGG" id="ppd:Ppro_3705"/>
<evidence type="ECO:0000256" key="11">
    <source>
        <dbReference type="SAM" id="MobiDB-lite"/>
    </source>
</evidence>
<keyword evidence="4" id="KW-0349">Heme</keyword>
<geneLocation type="plasmid" evidence="12 13">
    <name>pPRO1</name>
</geneLocation>
<organism evidence="12 13">
    <name type="scientific">Pelobacter propionicus (strain DSM 2379 / NBRC 103807 / OttBd1)</name>
    <dbReference type="NCBI Taxonomy" id="338966"/>
    <lineage>
        <taxon>Bacteria</taxon>
        <taxon>Pseudomonadati</taxon>
        <taxon>Thermodesulfobacteriota</taxon>
        <taxon>Desulfuromonadia</taxon>
        <taxon>Desulfuromonadales</taxon>
        <taxon>Desulfuromonadaceae</taxon>
        <taxon>Pelobacter</taxon>
    </lineage>
</organism>
<keyword evidence="8 12" id="KW-0560">Oxidoreductase</keyword>
<gene>
    <name evidence="12" type="ordered locus">Ppro_3705</name>
</gene>
<keyword evidence="5" id="KW-0479">Metal-binding</keyword>
<dbReference type="EC" id="1.7.2.2" evidence="3"/>
<dbReference type="RefSeq" id="WP_011733815.1">
    <property type="nucleotide sequence ID" value="NC_008607.1"/>
</dbReference>
<feature type="compositionally biased region" description="Basic and acidic residues" evidence="11">
    <location>
        <begin position="1"/>
        <end position="23"/>
    </location>
</feature>
<evidence type="ECO:0000256" key="2">
    <source>
        <dbReference type="ARBA" id="ARBA00009288"/>
    </source>
</evidence>
<evidence type="ECO:0000256" key="10">
    <source>
        <dbReference type="ARBA" id="ARBA00049131"/>
    </source>
</evidence>
<keyword evidence="12" id="KW-0614">Plasmid</keyword>
<dbReference type="GO" id="GO:0020037">
    <property type="term" value="F:heme binding"/>
    <property type="evidence" value="ECO:0007669"/>
    <property type="project" value="TreeGrafter"/>
</dbReference>
<keyword evidence="6" id="KW-0732">Signal</keyword>
<dbReference type="InterPro" id="IPR003321">
    <property type="entry name" value="Cyt_c552"/>
</dbReference>
<accession>A0R7Y5</accession>
<dbReference type="Gene3D" id="1.20.140.10">
    <property type="entry name" value="Butyryl-CoA Dehydrogenase, subunit A, domain 3"/>
    <property type="match status" value="1"/>
</dbReference>
<dbReference type="GO" id="GO:0042279">
    <property type="term" value="F:nitrite reductase (cytochrome, ammonia-forming) activity"/>
    <property type="evidence" value="ECO:0007669"/>
    <property type="project" value="UniProtKB-EC"/>
</dbReference>
<dbReference type="PANTHER" id="PTHR30633:SF0">
    <property type="entry name" value="CYTOCHROME C-552"/>
    <property type="match status" value="1"/>
</dbReference>
<comment type="similarity">
    <text evidence="2">Belongs to the cytochrome c-552 family.</text>
</comment>
<evidence type="ECO:0000313" key="13">
    <source>
        <dbReference type="Proteomes" id="UP000006732"/>
    </source>
</evidence>
<dbReference type="Pfam" id="PF02335">
    <property type="entry name" value="Cytochrom_C552"/>
    <property type="match status" value="1"/>
</dbReference>
<evidence type="ECO:0000256" key="8">
    <source>
        <dbReference type="ARBA" id="ARBA00023002"/>
    </source>
</evidence>
<dbReference type="GO" id="GO:0046872">
    <property type="term" value="F:metal ion binding"/>
    <property type="evidence" value="ECO:0007669"/>
    <property type="project" value="UniProtKB-KW"/>
</dbReference>
<dbReference type="CDD" id="cd00548">
    <property type="entry name" value="NrfA-like"/>
    <property type="match status" value="1"/>
</dbReference>
<evidence type="ECO:0000256" key="7">
    <source>
        <dbReference type="ARBA" id="ARBA00022837"/>
    </source>
</evidence>
<evidence type="ECO:0000256" key="9">
    <source>
        <dbReference type="ARBA" id="ARBA00023004"/>
    </source>
</evidence>
<protein>
    <recommendedName>
        <fullName evidence="3">nitrite reductase (cytochrome; ammonia-forming)</fullName>
        <ecNumber evidence="3">1.7.2.2</ecNumber>
    </recommendedName>
</protein>
<evidence type="ECO:0000256" key="1">
    <source>
        <dbReference type="ARBA" id="ARBA00004196"/>
    </source>
</evidence>
<keyword evidence="9" id="KW-0408">Iron</keyword>
<comment type="catalytic activity">
    <reaction evidence="10">
        <text>6 Fe(III)-[cytochrome c] + NH4(+) + 2 H2O = 6 Fe(II)-[cytochrome c] + nitrite + 8 H(+)</text>
        <dbReference type="Rhea" id="RHEA:13089"/>
        <dbReference type="Rhea" id="RHEA-COMP:10350"/>
        <dbReference type="Rhea" id="RHEA-COMP:14399"/>
        <dbReference type="ChEBI" id="CHEBI:15377"/>
        <dbReference type="ChEBI" id="CHEBI:15378"/>
        <dbReference type="ChEBI" id="CHEBI:16301"/>
        <dbReference type="ChEBI" id="CHEBI:28938"/>
        <dbReference type="ChEBI" id="CHEBI:29033"/>
        <dbReference type="ChEBI" id="CHEBI:29034"/>
        <dbReference type="EC" id="1.7.2.2"/>
    </reaction>
</comment>
<evidence type="ECO:0000256" key="3">
    <source>
        <dbReference type="ARBA" id="ARBA00011887"/>
    </source>
</evidence>
<dbReference type="InterPro" id="IPR036280">
    <property type="entry name" value="Multihaem_cyt_sf"/>
</dbReference>
<dbReference type="OrthoDB" id="9780421at2"/>
<sequence length="513" mass="57842">MACKKGKNEPDNEPKSRKSDLKSHQSFPDNSRKTPRKKAGRKSGSFSKVCYGCAPKKAESVKTAEIADGTIDPAQWGKVYPVEYDLWKKTGEPTPAGKSRYKRGYDVGEERPDKLDEYPFLALLYNGWAFGSEYKEPRGHLHMIQDQLDVDPGRYKAGGSCLTCKTPYAPLLQKEMGKNYFSMEYKEVLSKIPKEHQTLGVACIDCHNNKDMSLRISRGFTLGKALDKLGVDQSKLTHQDKRTLVCAQCHVTYNIPKDAEMKSTDVVFPWDGSKWGNITIENIIKKVRSNPENGEWTQSVTGFKLGFVRHPEFELFSNNSVHWQAGVACSDCHMPYTKVGSRKVSDHRIMSPLKNDLKACQQCHTESPEWLRSQIFAIQDRSMSQFIRSGYSTATVAKLFEMANKAQAAGKQIDKELYAQAKNHYEEAFYRVAFIGAENSTGFHNPSEAMRILSDAGNHAGKAEALLRQALTKVGVTVPIKIDLELTKYTNNRGTKKLMFKPKHEIKDPYAEK</sequence>
<dbReference type="GO" id="GO:0030288">
    <property type="term" value="C:outer membrane-bounded periplasmic space"/>
    <property type="evidence" value="ECO:0007669"/>
    <property type="project" value="TreeGrafter"/>
</dbReference>
<dbReference type="Proteomes" id="UP000006732">
    <property type="component" value="Plasmid pPRO1"/>
</dbReference>
<dbReference type="AlphaFoldDB" id="A0R7Y5"/>